<evidence type="ECO:0000313" key="2">
    <source>
        <dbReference type="Proteomes" id="UP000322887"/>
    </source>
</evidence>
<proteinExistence type="predicted"/>
<dbReference type="Proteomes" id="UP000322887">
    <property type="component" value="Chromosome"/>
</dbReference>
<evidence type="ECO:0008006" key="3">
    <source>
        <dbReference type="Google" id="ProtNLM"/>
    </source>
</evidence>
<gene>
    <name evidence="1" type="ORF">GmarT_09810</name>
</gene>
<protein>
    <recommendedName>
        <fullName evidence="3">DUF2892 domain-containing protein</fullName>
    </recommendedName>
</protein>
<organism evidence="1 2">
    <name type="scientific">Gimesia maris</name>
    <dbReference type="NCBI Taxonomy" id="122"/>
    <lineage>
        <taxon>Bacteria</taxon>
        <taxon>Pseudomonadati</taxon>
        <taxon>Planctomycetota</taxon>
        <taxon>Planctomycetia</taxon>
        <taxon>Planctomycetales</taxon>
        <taxon>Planctomycetaceae</taxon>
        <taxon>Gimesia</taxon>
    </lineage>
</organism>
<sequence length="151" mass="17107">MLPSTVERVPQHTSEAVNAQIRRETEERVAILAAAGREAIDQRLNELNREWDIERTLEANAATLSLAGLTLGATINRKWFLFPGIISAFLLQHAVQGWCPPLPVFRRLGIRTASEIDYERYALKALRGDFDHLKNGSEQLASEQLLQTMRR</sequence>
<keyword evidence="2" id="KW-1185">Reference proteome</keyword>
<dbReference type="RefSeq" id="WP_002646468.1">
    <property type="nucleotide sequence ID" value="NZ_CP036353.1"/>
</dbReference>
<dbReference type="GeneID" id="98645636"/>
<name>A0ABX5YHI7_9PLAN</name>
<accession>A0ABX5YHI7</accession>
<dbReference type="Gene3D" id="6.10.140.1340">
    <property type="match status" value="1"/>
</dbReference>
<dbReference type="EMBL" id="CP042910">
    <property type="protein sequence ID" value="QEG15143.1"/>
    <property type="molecule type" value="Genomic_DNA"/>
</dbReference>
<reference evidence="1 2" key="1">
    <citation type="submission" date="2019-08" db="EMBL/GenBank/DDBJ databases">
        <title>Deep-cultivation of Planctomycetes and their phenomic and genomic characterization uncovers novel biology.</title>
        <authorList>
            <person name="Wiegand S."/>
            <person name="Jogler M."/>
            <person name="Boedeker C."/>
            <person name="Pinto D."/>
            <person name="Vollmers J."/>
            <person name="Rivas-Marin E."/>
            <person name="Kohn T."/>
            <person name="Peeters S.H."/>
            <person name="Heuer A."/>
            <person name="Rast P."/>
            <person name="Oberbeckmann S."/>
            <person name="Bunk B."/>
            <person name="Jeske O."/>
            <person name="Meyerdierks A."/>
            <person name="Storesund J.E."/>
            <person name="Kallscheuer N."/>
            <person name="Luecker S."/>
            <person name="Lage O.M."/>
            <person name="Pohl T."/>
            <person name="Merkel B.J."/>
            <person name="Hornburger P."/>
            <person name="Mueller R.-W."/>
            <person name="Bruemmer F."/>
            <person name="Labrenz M."/>
            <person name="Spormann A.M."/>
            <person name="Op den Camp H."/>
            <person name="Overmann J."/>
            <person name="Amann R."/>
            <person name="Jetten M.S.M."/>
            <person name="Mascher T."/>
            <person name="Medema M.H."/>
            <person name="Devos D.P."/>
            <person name="Kaster A.-K."/>
            <person name="Ovreas L."/>
            <person name="Rohde M."/>
            <person name="Galperin M.Y."/>
            <person name="Jogler C."/>
        </authorList>
    </citation>
    <scope>NUCLEOTIDE SEQUENCE [LARGE SCALE GENOMIC DNA]</scope>
    <source>
        <strain evidence="1 2">DSM 8797</strain>
    </source>
</reference>
<evidence type="ECO:0000313" key="1">
    <source>
        <dbReference type="EMBL" id="QEG15143.1"/>
    </source>
</evidence>